<keyword evidence="1" id="KW-0732">Signal</keyword>
<reference evidence="2 3" key="1">
    <citation type="submission" date="2018-04" db="EMBL/GenBank/DDBJ databases">
        <authorList>
            <person name="Zhang X."/>
            <person name="Yuan J."/>
            <person name="Li F."/>
            <person name="Xiang J."/>
        </authorList>
    </citation>
    <scope>NUCLEOTIDE SEQUENCE [LARGE SCALE GENOMIC DNA]</scope>
    <source>
        <tissue evidence="2">Muscle</tissue>
    </source>
</reference>
<gene>
    <name evidence="2" type="ORF">C7M84_021798</name>
</gene>
<accession>A0A3R7MK68</accession>
<feature type="chain" id="PRO_5018778107" evidence="1">
    <location>
        <begin position="23"/>
        <end position="136"/>
    </location>
</feature>
<feature type="signal peptide" evidence="1">
    <location>
        <begin position="1"/>
        <end position="22"/>
    </location>
</feature>
<name>A0A3R7MK68_PENVA</name>
<proteinExistence type="predicted"/>
<evidence type="ECO:0000313" key="2">
    <source>
        <dbReference type="EMBL" id="ROT84940.1"/>
    </source>
</evidence>
<evidence type="ECO:0000256" key="1">
    <source>
        <dbReference type="SAM" id="SignalP"/>
    </source>
</evidence>
<sequence>MAMAKLLSVSLVALVAIVQTSAEPQCYTCMGYNPSLPVDDTQNNPYCVSDSFMASEVPKVNSKHGVCIAETGKNDFTEITIRYGDGGFPRPRNYMYHMGYMCQGNLCNSRPTNSAGTPSLLVPLLLIPAVLPRLLA</sequence>
<dbReference type="Proteomes" id="UP000283509">
    <property type="component" value="Unassembled WGS sequence"/>
</dbReference>
<reference evidence="2 3" key="2">
    <citation type="submission" date="2019-01" db="EMBL/GenBank/DDBJ databases">
        <title>The decoding of complex shrimp genome reveals the adaptation for benthos swimmer, frequently molting mechanism and breeding impact on genome.</title>
        <authorList>
            <person name="Sun Y."/>
            <person name="Gao Y."/>
            <person name="Yu Y."/>
        </authorList>
    </citation>
    <scope>NUCLEOTIDE SEQUENCE [LARGE SCALE GENOMIC DNA]</scope>
    <source>
        <tissue evidence="2">Muscle</tissue>
    </source>
</reference>
<keyword evidence="3" id="KW-1185">Reference proteome</keyword>
<protein>
    <submittedName>
        <fullName evidence="2">Uncharacterized protein</fullName>
    </submittedName>
</protein>
<dbReference type="AlphaFoldDB" id="A0A3R7MK68"/>
<comment type="caution">
    <text evidence="2">The sequence shown here is derived from an EMBL/GenBank/DDBJ whole genome shotgun (WGS) entry which is preliminary data.</text>
</comment>
<evidence type="ECO:0000313" key="3">
    <source>
        <dbReference type="Proteomes" id="UP000283509"/>
    </source>
</evidence>
<organism evidence="2 3">
    <name type="scientific">Penaeus vannamei</name>
    <name type="common">Whiteleg shrimp</name>
    <name type="synonym">Litopenaeus vannamei</name>
    <dbReference type="NCBI Taxonomy" id="6689"/>
    <lineage>
        <taxon>Eukaryota</taxon>
        <taxon>Metazoa</taxon>
        <taxon>Ecdysozoa</taxon>
        <taxon>Arthropoda</taxon>
        <taxon>Crustacea</taxon>
        <taxon>Multicrustacea</taxon>
        <taxon>Malacostraca</taxon>
        <taxon>Eumalacostraca</taxon>
        <taxon>Eucarida</taxon>
        <taxon>Decapoda</taxon>
        <taxon>Dendrobranchiata</taxon>
        <taxon>Penaeoidea</taxon>
        <taxon>Penaeidae</taxon>
        <taxon>Penaeus</taxon>
    </lineage>
</organism>
<dbReference type="OrthoDB" id="6375451at2759"/>
<dbReference type="EMBL" id="QCYY01000465">
    <property type="protein sequence ID" value="ROT84940.1"/>
    <property type="molecule type" value="Genomic_DNA"/>
</dbReference>